<gene>
    <name evidence="2" type="ORF">NCTC10296_02398</name>
</gene>
<evidence type="ECO:0000313" key="2">
    <source>
        <dbReference type="EMBL" id="VEF03594.1"/>
    </source>
</evidence>
<evidence type="ECO:0000313" key="3">
    <source>
        <dbReference type="Proteomes" id="UP000279284"/>
    </source>
</evidence>
<keyword evidence="3" id="KW-1185">Reference proteome</keyword>
<dbReference type="Pfam" id="PF07963">
    <property type="entry name" value="N_methyl"/>
    <property type="match status" value="1"/>
</dbReference>
<name>A0A448DBF2_9NEIS</name>
<feature type="transmembrane region" description="Helical" evidence="1">
    <location>
        <begin position="12"/>
        <end position="30"/>
    </location>
</feature>
<keyword evidence="1" id="KW-0472">Membrane</keyword>
<accession>A0A448DBF2</accession>
<dbReference type="AlphaFoldDB" id="A0A448DBF2"/>
<proteinExistence type="predicted"/>
<dbReference type="NCBIfam" id="TIGR02523">
    <property type="entry name" value="type_IV_pilV"/>
    <property type="match status" value="1"/>
</dbReference>
<dbReference type="KEGG" id="nci:NCTC10296_02398"/>
<dbReference type="InterPro" id="IPR013362">
    <property type="entry name" value="Pilus_4_PilV"/>
</dbReference>
<evidence type="ECO:0000256" key="1">
    <source>
        <dbReference type="SAM" id="Phobius"/>
    </source>
</evidence>
<dbReference type="Proteomes" id="UP000279284">
    <property type="component" value="Chromosome"/>
</dbReference>
<dbReference type="InterPro" id="IPR012902">
    <property type="entry name" value="N_methyl_site"/>
</dbReference>
<protein>
    <submittedName>
        <fullName evidence="2">Putative type IV pilus assembly protein PilV</fullName>
    </submittedName>
</protein>
<sequence>MLTQKQKGATLIEVLVSMLMLGLGVLVLLATQLKTVSGVREAENQTIVAQATQNLIEGMLMNPELHREQINEDADNGIQGVTWHRKSYNHYANAMSNLQSIAANCNRLDTVNVISKEDLALSQVCDFGLTLGENLPDVALLRGHICLDSEDREPTVVRGMVDWNCRVNANRRAYTVVKVLWQMDTENKAAVSGGINIDDGKAVYTYQARVTE</sequence>
<reference evidence="2 3" key="1">
    <citation type="submission" date="2018-12" db="EMBL/GenBank/DDBJ databases">
        <authorList>
            <consortium name="Pathogen Informatics"/>
        </authorList>
    </citation>
    <scope>NUCLEOTIDE SEQUENCE [LARGE SCALE GENOMIC DNA]</scope>
    <source>
        <strain evidence="2 3">NCTC10296</strain>
    </source>
</reference>
<dbReference type="EMBL" id="LR134313">
    <property type="protein sequence ID" value="VEF03594.1"/>
    <property type="molecule type" value="Genomic_DNA"/>
</dbReference>
<keyword evidence="1" id="KW-1133">Transmembrane helix</keyword>
<dbReference type="STRING" id="493.BWD07_06445"/>
<keyword evidence="1" id="KW-0812">Transmembrane</keyword>
<organism evidence="2 3">
    <name type="scientific">Neisseria canis</name>
    <dbReference type="NCBI Taxonomy" id="493"/>
    <lineage>
        <taxon>Bacteria</taxon>
        <taxon>Pseudomonadati</taxon>
        <taxon>Pseudomonadota</taxon>
        <taxon>Betaproteobacteria</taxon>
        <taxon>Neisseriales</taxon>
        <taxon>Neisseriaceae</taxon>
        <taxon>Neisseria</taxon>
    </lineage>
</organism>